<gene>
    <name evidence="4" type="ORF">HND93_29155</name>
</gene>
<comment type="caution">
    <text evidence="4">The sequence shown here is derived from an EMBL/GenBank/DDBJ whole genome shotgun (WGS) entry which is preliminary data.</text>
</comment>
<dbReference type="InterPro" id="IPR036526">
    <property type="entry name" value="C-N_Hydrolase_sf"/>
</dbReference>
<keyword evidence="2 4" id="KW-0378">Hydrolase</keyword>
<dbReference type="Gene3D" id="3.60.110.10">
    <property type="entry name" value="Carbon-nitrogen hydrolase"/>
    <property type="match status" value="1"/>
</dbReference>
<sequence>MTTLRAACVQVNAGPEIGPNLEAAGTLVRRARDAGAELITLPENVSLIVQGRENVLARVKPEAEHPAIPVFAGLARETGAWILAGSLGILLEEGRVANRSYLFGADGSIVARYDKIHMFDVDLKGGERYRESATFRPGDRAVVADTPWARVGMTVCYDLRFPQLYRALARAGADILTVPAAFTVPTGRAHWHVLLRARAIETGCFVLAPAQTGTHDQGRLTYGHSLIVAPWGEVLADGGEEVGVVTADLDLDLVAEARGMVPALTHDRAFEGP</sequence>
<accession>A0ABX2THS0</accession>
<name>A0ABX2THS0_9PROT</name>
<dbReference type="InterPro" id="IPR045254">
    <property type="entry name" value="Nit1/2_C-N_Hydrolase"/>
</dbReference>
<dbReference type="PROSITE" id="PS01227">
    <property type="entry name" value="UPF0012"/>
    <property type="match status" value="1"/>
</dbReference>
<comment type="similarity">
    <text evidence="1">Belongs to the carbon-nitrogen hydrolase superfamily. NIT1/NIT2 family.</text>
</comment>
<dbReference type="InterPro" id="IPR003010">
    <property type="entry name" value="C-N_Hydrolase"/>
</dbReference>
<dbReference type="PANTHER" id="PTHR23088:SF27">
    <property type="entry name" value="DEAMINATED GLUTATHIONE AMIDASE"/>
    <property type="match status" value="1"/>
</dbReference>
<dbReference type="PANTHER" id="PTHR23088">
    <property type="entry name" value="NITRILASE-RELATED"/>
    <property type="match status" value="1"/>
</dbReference>
<dbReference type="Proteomes" id="UP000584642">
    <property type="component" value="Unassembled WGS sequence"/>
</dbReference>
<evidence type="ECO:0000313" key="5">
    <source>
        <dbReference type="Proteomes" id="UP000584642"/>
    </source>
</evidence>
<dbReference type="InterPro" id="IPR001110">
    <property type="entry name" value="UPF0012_CS"/>
</dbReference>
<dbReference type="RefSeq" id="WP_180285560.1">
    <property type="nucleotide sequence ID" value="NZ_JABFDB010000031.1"/>
</dbReference>
<reference evidence="4 5" key="1">
    <citation type="submission" date="2020-05" db="EMBL/GenBank/DDBJ databases">
        <title>Azospirillum oleiclasticum sp. nov, a nitrogen-fixing and heavy crude oil-emulsifying bacterium isolated from the crude oil of Yumen Oilfield.</title>
        <authorList>
            <person name="Wu D."/>
            <person name="Cai M."/>
            <person name="Zhang X."/>
        </authorList>
    </citation>
    <scope>NUCLEOTIDE SEQUENCE [LARGE SCALE GENOMIC DNA]</scope>
    <source>
        <strain evidence="4 5">ROY-1-1-2</strain>
    </source>
</reference>
<proteinExistence type="inferred from homology"/>
<dbReference type="Pfam" id="PF00795">
    <property type="entry name" value="CN_hydrolase"/>
    <property type="match status" value="1"/>
</dbReference>
<dbReference type="EMBL" id="JABFDB010000031">
    <property type="protein sequence ID" value="NYZ23788.1"/>
    <property type="molecule type" value="Genomic_DNA"/>
</dbReference>
<dbReference type="SUPFAM" id="SSF56317">
    <property type="entry name" value="Carbon-nitrogen hydrolase"/>
    <property type="match status" value="1"/>
</dbReference>
<feature type="domain" description="CN hydrolase" evidence="3">
    <location>
        <begin position="4"/>
        <end position="251"/>
    </location>
</feature>
<evidence type="ECO:0000259" key="3">
    <source>
        <dbReference type="PROSITE" id="PS50263"/>
    </source>
</evidence>
<evidence type="ECO:0000256" key="2">
    <source>
        <dbReference type="ARBA" id="ARBA00022801"/>
    </source>
</evidence>
<evidence type="ECO:0000313" key="4">
    <source>
        <dbReference type="EMBL" id="NYZ23788.1"/>
    </source>
</evidence>
<dbReference type="CDD" id="cd07572">
    <property type="entry name" value="nit"/>
    <property type="match status" value="1"/>
</dbReference>
<dbReference type="GO" id="GO:0016787">
    <property type="term" value="F:hydrolase activity"/>
    <property type="evidence" value="ECO:0007669"/>
    <property type="project" value="UniProtKB-KW"/>
</dbReference>
<evidence type="ECO:0000256" key="1">
    <source>
        <dbReference type="ARBA" id="ARBA00010613"/>
    </source>
</evidence>
<protein>
    <submittedName>
        <fullName evidence="4">Carbon-nitrogen hydrolase family protein</fullName>
    </submittedName>
</protein>
<dbReference type="PROSITE" id="PS50263">
    <property type="entry name" value="CN_HYDROLASE"/>
    <property type="match status" value="1"/>
</dbReference>
<keyword evidence="5" id="KW-1185">Reference proteome</keyword>
<organism evidence="4 5">
    <name type="scientific">Azospirillum oleiclasticum</name>
    <dbReference type="NCBI Taxonomy" id="2735135"/>
    <lineage>
        <taxon>Bacteria</taxon>
        <taxon>Pseudomonadati</taxon>
        <taxon>Pseudomonadota</taxon>
        <taxon>Alphaproteobacteria</taxon>
        <taxon>Rhodospirillales</taxon>
        <taxon>Azospirillaceae</taxon>
        <taxon>Azospirillum</taxon>
    </lineage>
</organism>